<comment type="caution">
    <text evidence="1">The sequence shown here is derived from an EMBL/GenBank/DDBJ whole genome shotgun (WGS) entry which is preliminary data.</text>
</comment>
<name>A0AAD3TGM0_NEPGR</name>
<organism evidence="1 2">
    <name type="scientific">Nepenthes gracilis</name>
    <name type="common">Slender pitcher plant</name>
    <dbReference type="NCBI Taxonomy" id="150966"/>
    <lineage>
        <taxon>Eukaryota</taxon>
        <taxon>Viridiplantae</taxon>
        <taxon>Streptophyta</taxon>
        <taxon>Embryophyta</taxon>
        <taxon>Tracheophyta</taxon>
        <taxon>Spermatophyta</taxon>
        <taxon>Magnoliopsida</taxon>
        <taxon>eudicotyledons</taxon>
        <taxon>Gunneridae</taxon>
        <taxon>Pentapetalae</taxon>
        <taxon>Caryophyllales</taxon>
        <taxon>Nepenthaceae</taxon>
        <taxon>Nepenthes</taxon>
    </lineage>
</organism>
<reference evidence="1" key="1">
    <citation type="submission" date="2023-05" db="EMBL/GenBank/DDBJ databases">
        <title>Nepenthes gracilis genome sequencing.</title>
        <authorList>
            <person name="Fukushima K."/>
        </authorList>
    </citation>
    <scope>NUCLEOTIDE SEQUENCE</scope>
    <source>
        <strain evidence="1">SING2019-196</strain>
    </source>
</reference>
<keyword evidence="2" id="KW-1185">Reference proteome</keyword>
<dbReference type="Proteomes" id="UP001279734">
    <property type="component" value="Unassembled WGS sequence"/>
</dbReference>
<proteinExistence type="predicted"/>
<evidence type="ECO:0000313" key="2">
    <source>
        <dbReference type="Proteomes" id="UP001279734"/>
    </source>
</evidence>
<gene>
    <name evidence="1" type="ORF">Nepgr_030890</name>
</gene>
<protein>
    <submittedName>
        <fullName evidence="1">Uncharacterized protein</fullName>
    </submittedName>
</protein>
<accession>A0AAD3TGM0</accession>
<sequence length="193" mass="21640">MMSIVPPPVTRIWVPRIQRRSSATPYLESGLVHALPLSCPNRSCSRRPINEPIQCCLERALGLWDLLAYDVDHVSVYLIFGLVASSLRRGIQICICEYALAGFRASSLPRFVRSETLFSMPLVLDEDRPTDIASFYLDILNRFGYLEVGCRLTMRPADGGGLAGIPCPFTVVLPSDEMVLMNRCPRPLDAWIR</sequence>
<dbReference type="EMBL" id="BSYO01000035">
    <property type="protein sequence ID" value="GMH29047.1"/>
    <property type="molecule type" value="Genomic_DNA"/>
</dbReference>
<dbReference type="AlphaFoldDB" id="A0AAD3TGM0"/>
<evidence type="ECO:0000313" key="1">
    <source>
        <dbReference type="EMBL" id="GMH29047.1"/>
    </source>
</evidence>